<dbReference type="EC" id="2.1.1.-" evidence="1"/>
<feature type="non-terminal residue" evidence="1">
    <location>
        <position position="88"/>
    </location>
</feature>
<dbReference type="AlphaFoldDB" id="T1CG52"/>
<dbReference type="EMBL" id="AUZX01000391">
    <property type="protein sequence ID" value="EQD80783.1"/>
    <property type="molecule type" value="Genomic_DNA"/>
</dbReference>
<reference evidence="1" key="2">
    <citation type="journal article" date="2014" name="ISME J.">
        <title>Microbial stratification in low pH oxic and suboxic macroscopic growths along an acid mine drainage.</title>
        <authorList>
            <person name="Mendez-Garcia C."/>
            <person name="Mesa V."/>
            <person name="Sprenger R.R."/>
            <person name="Richter M."/>
            <person name="Diez M.S."/>
            <person name="Solano J."/>
            <person name="Bargiela R."/>
            <person name="Golyshina O.V."/>
            <person name="Manteca A."/>
            <person name="Ramos J.L."/>
            <person name="Gallego J.R."/>
            <person name="Llorente I."/>
            <person name="Martins Dos Santos V.A."/>
            <person name="Jensen O.N."/>
            <person name="Pelaez A.I."/>
            <person name="Sanchez J."/>
            <person name="Ferrer M."/>
        </authorList>
    </citation>
    <scope>NUCLEOTIDE SEQUENCE</scope>
</reference>
<sequence length="88" mass="9290">MRLGLIAIGRDRSGPESDLFHRYAGRINPRLELIALADGVGSAAEIKAREASAMLARLDPKNYVIALDSGGIALDTSGLAARMGQVAR</sequence>
<dbReference type="SUPFAM" id="SSF75217">
    <property type="entry name" value="alpha/beta knot"/>
    <property type="match status" value="1"/>
</dbReference>
<evidence type="ECO:0000313" key="1">
    <source>
        <dbReference type="EMBL" id="EQD80783.1"/>
    </source>
</evidence>
<keyword evidence="1" id="KW-0808">Transferase</keyword>
<comment type="caution">
    <text evidence="1">The sequence shown here is derived from an EMBL/GenBank/DDBJ whole genome shotgun (WGS) entry which is preliminary data.</text>
</comment>
<protein>
    <submittedName>
        <fullName evidence="1">SPOUT methyltransferase, predicted</fullName>
        <ecNumber evidence="1">2.1.1.-</ecNumber>
    </submittedName>
</protein>
<dbReference type="InterPro" id="IPR029026">
    <property type="entry name" value="tRNA_m1G_MTases_N"/>
</dbReference>
<dbReference type="GO" id="GO:0032259">
    <property type="term" value="P:methylation"/>
    <property type="evidence" value="ECO:0007669"/>
    <property type="project" value="UniProtKB-KW"/>
</dbReference>
<reference evidence="1" key="1">
    <citation type="submission" date="2013-08" db="EMBL/GenBank/DDBJ databases">
        <authorList>
            <person name="Mendez C."/>
            <person name="Richter M."/>
            <person name="Ferrer M."/>
            <person name="Sanchez J."/>
        </authorList>
    </citation>
    <scope>NUCLEOTIDE SEQUENCE</scope>
</reference>
<dbReference type="GO" id="GO:0006364">
    <property type="term" value="P:rRNA processing"/>
    <property type="evidence" value="ECO:0007669"/>
    <property type="project" value="InterPro"/>
</dbReference>
<dbReference type="GO" id="GO:0008168">
    <property type="term" value="F:methyltransferase activity"/>
    <property type="evidence" value="ECO:0007669"/>
    <property type="project" value="UniProtKB-KW"/>
</dbReference>
<gene>
    <name evidence="1" type="ORF">B1A_00521</name>
</gene>
<dbReference type="InterPro" id="IPR003742">
    <property type="entry name" value="RlmH-like"/>
</dbReference>
<proteinExistence type="predicted"/>
<keyword evidence="1" id="KW-0489">Methyltransferase</keyword>
<accession>T1CG52</accession>
<dbReference type="InterPro" id="IPR029028">
    <property type="entry name" value="Alpha/beta_knot_MTases"/>
</dbReference>
<name>T1CG52_9ZZZZ</name>
<dbReference type="Pfam" id="PF02590">
    <property type="entry name" value="SPOUT_MTase"/>
    <property type="match status" value="1"/>
</dbReference>
<dbReference type="Gene3D" id="3.40.1280.10">
    <property type="match status" value="1"/>
</dbReference>
<organism evidence="1">
    <name type="scientific">mine drainage metagenome</name>
    <dbReference type="NCBI Taxonomy" id="410659"/>
    <lineage>
        <taxon>unclassified sequences</taxon>
        <taxon>metagenomes</taxon>
        <taxon>ecological metagenomes</taxon>
    </lineage>
</organism>